<evidence type="ECO:0000313" key="2">
    <source>
        <dbReference type="EMBL" id="CAA9495950.1"/>
    </source>
</evidence>
<dbReference type="AlphaFoldDB" id="A0A6J4SE72"/>
<feature type="non-terminal residue" evidence="2">
    <location>
        <position position="1"/>
    </location>
</feature>
<gene>
    <name evidence="2" type="ORF">AVDCRST_MAG31-83</name>
</gene>
<reference evidence="2" key="1">
    <citation type="submission" date="2020-02" db="EMBL/GenBank/DDBJ databases">
        <authorList>
            <person name="Meier V. D."/>
        </authorList>
    </citation>
    <scope>NUCLEOTIDE SEQUENCE</scope>
    <source>
        <strain evidence="2">AVDCRST_MAG31</strain>
    </source>
</reference>
<evidence type="ECO:0000256" key="1">
    <source>
        <dbReference type="SAM" id="MobiDB-lite"/>
    </source>
</evidence>
<sequence>EKPDRSRSRAAAERLRDLPGACACAAGCRGRRMPQRGTGALYRSASLSAARRGSAADVGREGAAVGRLRHGRNHGLPPRTGPHPAGQEQPGSVRSLRL</sequence>
<feature type="non-terminal residue" evidence="2">
    <location>
        <position position="98"/>
    </location>
</feature>
<protein>
    <submittedName>
        <fullName evidence="2">Uncharacterized protein</fullName>
    </submittedName>
</protein>
<organism evidence="2">
    <name type="scientific">uncultured Sphingomonas sp</name>
    <dbReference type="NCBI Taxonomy" id="158754"/>
    <lineage>
        <taxon>Bacteria</taxon>
        <taxon>Pseudomonadati</taxon>
        <taxon>Pseudomonadota</taxon>
        <taxon>Alphaproteobacteria</taxon>
        <taxon>Sphingomonadales</taxon>
        <taxon>Sphingomonadaceae</taxon>
        <taxon>Sphingomonas</taxon>
        <taxon>environmental samples</taxon>
    </lineage>
</organism>
<dbReference type="EMBL" id="CADCWA010000006">
    <property type="protein sequence ID" value="CAA9495950.1"/>
    <property type="molecule type" value="Genomic_DNA"/>
</dbReference>
<feature type="region of interest" description="Disordered" evidence="1">
    <location>
        <begin position="53"/>
        <end position="98"/>
    </location>
</feature>
<name>A0A6J4SE72_9SPHN</name>
<proteinExistence type="predicted"/>
<accession>A0A6J4SE72</accession>